<dbReference type="InterPro" id="IPR017904">
    <property type="entry name" value="ADF/Cofilin"/>
</dbReference>
<sequence>MSSGVTVSDACLEAFQQLKLGKKYQYVIFKISDDMKEIVVEKAESGQDYDAFIAALPADEPRYAVYDFQYEKGDEGIRNKITFYTWTPDTAKIRQKMVYASSKEGLRRKLVGIAVEVQGTDFSEVDYQTVLEKVSRSSA</sequence>
<dbReference type="GO" id="GO:0016363">
    <property type="term" value="C:nuclear matrix"/>
    <property type="evidence" value="ECO:0007669"/>
    <property type="project" value="UniProtKB-SubCell"/>
</dbReference>
<accession>A0A261XVD9</accession>
<dbReference type="PANTHER" id="PTHR11913">
    <property type="entry name" value="COFILIN-RELATED"/>
    <property type="match status" value="1"/>
</dbReference>
<keyword evidence="4" id="KW-0009">Actin-binding</keyword>
<dbReference type="SUPFAM" id="SSF55753">
    <property type="entry name" value="Actin depolymerizing proteins"/>
    <property type="match status" value="1"/>
</dbReference>
<name>A0A261XVD9_9FUNG</name>
<dbReference type="GO" id="GO:0015629">
    <property type="term" value="C:actin cytoskeleton"/>
    <property type="evidence" value="ECO:0007669"/>
    <property type="project" value="InterPro"/>
</dbReference>
<evidence type="ECO:0000313" key="8">
    <source>
        <dbReference type="Proteomes" id="UP000242875"/>
    </source>
</evidence>
<dbReference type="InterPro" id="IPR002108">
    <property type="entry name" value="ADF-H"/>
</dbReference>
<dbReference type="GO" id="GO:0030042">
    <property type="term" value="P:actin filament depolymerization"/>
    <property type="evidence" value="ECO:0007669"/>
    <property type="project" value="InterPro"/>
</dbReference>
<dbReference type="PROSITE" id="PS51263">
    <property type="entry name" value="ADF_H"/>
    <property type="match status" value="1"/>
</dbReference>
<evidence type="ECO:0000313" key="7">
    <source>
        <dbReference type="EMBL" id="OZJ02327.1"/>
    </source>
</evidence>
<evidence type="ECO:0000256" key="3">
    <source>
        <dbReference type="ARBA" id="ARBA00015630"/>
    </source>
</evidence>
<organism evidence="7 8">
    <name type="scientific">Bifiguratus adelaidae</name>
    <dbReference type="NCBI Taxonomy" id="1938954"/>
    <lineage>
        <taxon>Eukaryota</taxon>
        <taxon>Fungi</taxon>
        <taxon>Fungi incertae sedis</taxon>
        <taxon>Mucoromycota</taxon>
        <taxon>Mucoromycotina</taxon>
        <taxon>Endogonomycetes</taxon>
        <taxon>Endogonales</taxon>
        <taxon>Endogonales incertae sedis</taxon>
        <taxon>Bifiguratus</taxon>
    </lineage>
</organism>
<comment type="similarity">
    <text evidence="2">Belongs to the actin-binding proteins ADF family.</text>
</comment>
<dbReference type="Gene3D" id="3.40.20.10">
    <property type="entry name" value="Severin"/>
    <property type="match status" value="1"/>
</dbReference>
<comment type="caution">
    <text evidence="7">The sequence shown here is derived from an EMBL/GenBank/DDBJ whole genome shotgun (WGS) entry which is preliminary data.</text>
</comment>
<dbReference type="Pfam" id="PF00241">
    <property type="entry name" value="Cofilin_ADF"/>
    <property type="match status" value="1"/>
</dbReference>
<evidence type="ECO:0000256" key="1">
    <source>
        <dbReference type="ARBA" id="ARBA00004109"/>
    </source>
</evidence>
<proteinExistence type="inferred from homology"/>
<evidence type="ECO:0000256" key="5">
    <source>
        <dbReference type="ARBA" id="ARBA00032427"/>
    </source>
</evidence>
<dbReference type="Proteomes" id="UP000242875">
    <property type="component" value="Unassembled WGS sequence"/>
</dbReference>
<evidence type="ECO:0000256" key="4">
    <source>
        <dbReference type="ARBA" id="ARBA00023203"/>
    </source>
</evidence>
<keyword evidence="8" id="KW-1185">Reference proteome</keyword>
<comment type="subcellular location">
    <subcellularLocation>
        <location evidence="1">Nucleus matrix</location>
    </subcellularLocation>
</comment>
<dbReference type="EMBL" id="MVBO01000163">
    <property type="protein sequence ID" value="OZJ02327.1"/>
    <property type="molecule type" value="Genomic_DNA"/>
</dbReference>
<protein>
    <recommendedName>
        <fullName evidence="3">Cofilin</fullName>
    </recommendedName>
    <alternativeName>
        <fullName evidence="5">Actin-depolymerizing factor 1</fullName>
    </alternativeName>
</protein>
<dbReference type="CDD" id="cd11286">
    <property type="entry name" value="ADF_cofilin_like"/>
    <property type="match status" value="1"/>
</dbReference>
<reference evidence="7 8" key="1">
    <citation type="journal article" date="2017" name="Mycologia">
        <title>Bifiguratus adelaidae, gen. et sp. nov., a new member of Mucoromycotina in endophytic and soil-dwelling habitats.</title>
        <authorList>
            <person name="Torres-Cruz T.J."/>
            <person name="Billingsley Tobias T.L."/>
            <person name="Almatruk M."/>
            <person name="Hesse C."/>
            <person name="Kuske C.R."/>
            <person name="Desiro A."/>
            <person name="Benucci G.M."/>
            <person name="Bonito G."/>
            <person name="Stajich J.E."/>
            <person name="Dunlap C."/>
            <person name="Arnold A.E."/>
            <person name="Porras-Alfaro A."/>
        </authorList>
    </citation>
    <scope>NUCLEOTIDE SEQUENCE [LARGE SCALE GENOMIC DNA]</scope>
    <source>
        <strain evidence="7 8">AZ0501</strain>
    </source>
</reference>
<evidence type="ECO:0000256" key="2">
    <source>
        <dbReference type="ARBA" id="ARBA00006844"/>
    </source>
</evidence>
<dbReference type="AlphaFoldDB" id="A0A261XVD9"/>
<dbReference type="InterPro" id="IPR029006">
    <property type="entry name" value="ADF-H/Gelsolin-like_dom_sf"/>
</dbReference>
<dbReference type="OrthoDB" id="10249245at2759"/>
<gene>
    <name evidence="7" type="ORF">BZG36_04292</name>
</gene>
<feature type="domain" description="ADF-H" evidence="6">
    <location>
        <begin position="4"/>
        <end position="135"/>
    </location>
</feature>
<dbReference type="GO" id="GO:0003779">
    <property type="term" value="F:actin binding"/>
    <property type="evidence" value="ECO:0007669"/>
    <property type="project" value="UniProtKB-KW"/>
</dbReference>
<dbReference type="SMART" id="SM00102">
    <property type="entry name" value="ADF"/>
    <property type="match status" value="1"/>
</dbReference>
<evidence type="ECO:0000259" key="6">
    <source>
        <dbReference type="PROSITE" id="PS51263"/>
    </source>
</evidence>